<name>A0A1R3KEA5_9ROSI</name>
<protein>
    <submittedName>
        <fullName evidence="1">Uncharacterized protein</fullName>
    </submittedName>
</protein>
<evidence type="ECO:0000313" key="2">
    <source>
        <dbReference type="Proteomes" id="UP000187203"/>
    </source>
</evidence>
<evidence type="ECO:0000313" key="1">
    <source>
        <dbReference type="EMBL" id="OMP05416.1"/>
    </source>
</evidence>
<dbReference type="AlphaFoldDB" id="A0A1R3KEA5"/>
<gene>
    <name evidence="1" type="ORF">COLO4_08857</name>
</gene>
<dbReference type="EMBL" id="AWUE01014003">
    <property type="protein sequence ID" value="OMP05416.1"/>
    <property type="molecule type" value="Genomic_DNA"/>
</dbReference>
<organism evidence="1 2">
    <name type="scientific">Corchorus olitorius</name>
    <dbReference type="NCBI Taxonomy" id="93759"/>
    <lineage>
        <taxon>Eukaryota</taxon>
        <taxon>Viridiplantae</taxon>
        <taxon>Streptophyta</taxon>
        <taxon>Embryophyta</taxon>
        <taxon>Tracheophyta</taxon>
        <taxon>Spermatophyta</taxon>
        <taxon>Magnoliopsida</taxon>
        <taxon>eudicotyledons</taxon>
        <taxon>Gunneridae</taxon>
        <taxon>Pentapetalae</taxon>
        <taxon>rosids</taxon>
        <taxon>malvids</taxon>
        <taxon>Malvales</taxon>
        <taxon>Malvaceae</taxon>
        <taxon>Grewioideae</taxon>
        <taxon>Apeibeae</taxon>
        <taxon>Corchorus</taxon>
    </lineage>
</organism>
<dbReference type="Proteomes" id="UP000187203">
    <property type="component" value="Unassembled WGS sequence"/>
</dbReference>
<comment type="caution">
    <text evidence="1">The sequence shown here is derived from an EMBL/GenBank/DDBJ whole genome shotgun (WGS) entry which is preliminary data.</text>
</comment>
<keyword evidence="2" id="KW-1185">Reference proteome</keyword>
<sequence>MAGSYQAKARAACLAGLHLGQACAAQPAGSLAQMG</sequence>
<proteinExistence type="predicted"/>
<accession>A0A1R3KEA5</accession>
<reference evidence="2" key="1">
    <citation type="submission" date="2013-09" db="EMBL/GenBank/DDBJ databases">
        <title>Corchorus olitorius genome sequencing.</title>
        <authorList>
            <person name="Alam M."/>
            <person name="Haque M.S."/>
            <person name="Islam M.S."/>
            <person name="Emdad E.M."/>
            <person name="Islam M.M."/>
            <person name="Ahmed B."/>
            <person name="Halim A."/>
            <person name="Hossen Q.M.M."/>
            <person name="Hossain M.Z."/>
            <person name="Ahmed R."/>
            <person name="Khan M.M."/>
            <person name="Islam R."/>
            <person name="Rashid M.M."/>
            <person name="Khan S.A."/>
            <person name="Rahman M.S."/>
            <person name="Alam M."/>
            <person name="Yahiya A.S."/>
            <person name="Khan M.S."/>
            <person name="Azam M.S."/>
            <person name="Haque T."/>
            <person name="Lashkar M.Z.H."/>
            <person name="Akhand A.I."/>
            <person name="Morshed G."/>
            <person name="Roy S."/>
            <person name="Uddin K.S."/>
            <person name="Rabeya T."/>
            <person name="Hossain A.S."/>
            <person name="Chowdhury A."/>
            <person name="Snigdha A.R."/>
            <person name="Mortoza M.S."/>
            <person name="Matin S.A."/>
            <person name="Hoque S.M.E."/>
            <person name="Islam M.K."/>
            <person name="Roy D.K."/>
            <person name="Haider R."/>
            <person name="Moosa M.M."/>
            <person name="Elias S.M."/>
            <person name="Hasan A.M."/>
            <person name="Jahan S."/>
            <person name="Shafiuddin M."/>
            <person name="Mahmood N."/>
            <person name="Shommy N.S."/>
        </authorList>
    </citation>
    <scope>NUCLEOTIDE SEQUENCE [LARGE SCALE GENOMIC DNA]</scope>
    <source>
        <strain evidence="2">cv. O-4</strain>
    </source>
</reference>